<accession>A0A3D9V530</accession>
<gene>
    <name evidence="2" type="ORF">DET55_11487</name>
</gene>
<dbReference type="GO" id="GO:0005694">
    <property type="term" value="C:chromosome"/>
    <property type="evidence" value="ECO:0007669"/>
    <property type="project" value="InterPro"/>
</dbReference>
<name>A0A3D9V530_BACMY</name>
<evidence type="ECO:0000313" key="3">
    <source>
        <dbReference type="Proteomes" id="UP000256530"/>
    </source>
</evidence>
<dbReference type="SUPFAM" id="SSF56726">
    <property type="entry name" value="DNA topoisomerase IV, alpha subunit"/>
    <property type="match status" value="1"/>
</dbReference>
<reference evidence="2 3" key="1">
    <citation type="submission" date="2018-08" db="EMBL/GenBank/DDBJ databases">
        <title>Freshwater and sediment microbial communities from various areas in North America, analyzing microbe dynamics in response to fracking.</title>
        <authorList>
            <person name="Lamendella R."/>
        </authorList>
    </citation>
    <scope>NUCLEOTIDE SEQUENCE [LARGE SCALE GENOMIC DNA]</scope>
    <source>
        <strain evidence="2 3">DB-1</strain>
    </source>
</reference>
<dbReference type="Gene3D" id="3.40.1360.10">
    <property type="match status" value="1"/>
</dbReference>
<comment type="caution">
    <text evidence="2">The sequence shown here is derived from an EMBL/GenBank/DDBJ whole genome shotgun (WGS) entry which is preliminary data.</text>
</comment>
<dbReference type="InterPro" id="IPR024534">
    <property type="entry name" value="JetD_C"/>
</dbReference>
<sequence>MYSKMLKVIVDITKKKTKKTKHSVKALELSVKNSYYNEKEYQEAGGYRRFYESLLQIEEEGLVQRVKSSRLNNLAPVLHEQYWLFGRKQKQRWNDSVILMLLDELNVRKYRSLSFLQTEDNLSKLLALYRFMKTKDEYNWINREERSLMLFGDEKFLSSNKGKLFLKRIDLTLHDLKIEEKQNEFEYWISADFDKMSNIRVLIIEGKATYRTLKKQLAKNEWIFEKRPGLLIFGQGNGIVSTFPYIERLLREKNSTISYAGDIDPSGLSIYYTLVHRFPDYHIQLAEDIYDFMMKQQYYPQQTSQVLASGAEQYFKTHFPHLYHQIEPLFTEGLRIPQEVINFDTI</sequence>
<dbReference type="EMBL" id="QTTY01000014">
    <property type="protein sequence ID" value="REF33254.1"/>
    <property type="molecule type" value="Genomic_DNA"/>
</dbReference>
<dbReference type="RefSeq" id="WP_113937338.1">
    <property type="nucleotide sequence ID" value="NZ_QTTY01000014.1"/>
</dbReference>
<dbReference type="Pfam" id="PF09983">
    <property type="entry name" value="JetD_C"/>
    <property type="match status" value="1"/>
</dbReference>
<dbReference type="AlphaFoldDB" id="A0A3D9V530"/>
<evidence type="ECO:0000313" key="2">
    <source>
        <dbReference type="EMBL" id="REF33254.1"/>
    </source>
</evidence>
<dbReference type="InterPro" id="IPR036078">
    <property type="entry name" value="Spo11/TopoVI_A_sf"/>
</dbReference>
<dbReference type="Proteomes" id="UP000256530">
    <property type="component" value="Unassembled WGS sequence"/>
</dbReference>
<evidence type="ECO:0000259" key="1">
    <source>
        <dbReference type="Pfam" id="PF09983"/>
    </source>
</evidence>
<organism evidence="2 3">
    <name type="scientific">Bacillus mycoides</name>
    <dbReference type="NCBI Taxonomy" id="1405"/>
    <lineage>
        <taxon>Bacteria</taxon>
        <taxon>Bacillati</taxon>
        <taxon>Bacillota</taxon>
        <taxon>Bacilli</taxon>
        <taxon>Bacillales</taxon>
        <taxon>Bacillaceae</taxon>
        <taxon>Bacillus</taxon>
        <taxon>Bacillus cereus group</taxon>
    </lineage>
</organism>
<protein>
    <submittedName>
        <fullName evidence="2">Uncharacterized protein DUF2220</fullName>
    </submittedName>
</protein>
<feature type="domain" description="Wadjet protein JetD C-terminal" evidence="1">
    <location>
        <begin position="189"/>
        <end position="345"/>
    </location>
</feature>
<proteinExistence type="predicted"/>
<dbReference type="GO" id="GO:0003677">
    <property type="term" value="F:DNA binding"/>
    <property type="evidence" value="ECO:0007669"/>
    <property type="project" value="InterPro"/>
</dbReference>